<keyword evidence="1" id="KW-1133">Transmembrane helix</keyword>
<dbReference type="GO" id="GO:0005525">
    <property type="term" value="F:GTP binding"/>
    <property type="evidence" value="ECO:0007669"/>
    <property type="project" value="InterPro"/>
</dbReference>
<dbReference type="GO" id="GO:0030488">
    <property type="term" value="P:tRNA methylation"/>
    <property type="evidence" value="ECO:0007669"/>
    <property type="project" value="TreeGrafter"/>
</dbReference>
<dbReference type="STRING" id="633194.SAMN05421759_11120"/>
<keyword evidence="1" id="KW-0812">Transmembrane</keyword>
<dbReference type="GO" id="GO:0005737">
    <property type="term" value="C:cytoplasm"/>
    <property type="evidence" value="ECO:0007669"/>
    <property type="project" value="TreeGrafter"/>
</dbReference>
<feature type="transmembrane region" description="Helical" evidence="1">
    <location>
        <begin position="42"/>
        <end position="61"/>
    </location>
</feature>
<evidence type="ECO:0000313" key="3">
    <source>
        <dbReference type="EMBL" id="SIT03246.1"/>
    </source>
</evidence>
<dbReference type="EMBL" id="FTOQ01000011">
    <property type="protein sequence ID" value="SIT03246.1"/>
    <property type="molecule type" value="Genomic_DNA"/>
</dbReference>
<keyword evidence="1" id="KW-0472">Membrane</keyword>
<sequence>MIIDRARGFLLRWRILVRAGAVALPVIVSCLLGLLWLREHGYLLEFTITCLVVGLMAYLALKLPLWLGKAEPSEPLDLAEGYHVEADPDWSPSEQKAFGAARKLIDTRLRQPLPVDEIQNFALEVIRQVAEASGDQGKRELDFTIPEALLLVERVSSRLRADLRAHISISDRISVGTLVWLWQNQDRAKRLYGLGHGAYRVYRLTAGLPVAVMRETLDLVTSGNSKMLTGELQVIGQRILFEEIARAATELYSGRLRMSDAELLESILQEADIDRQRLAAPDAPLRIAVAGQVSAGKSSLVNALLGYDFAETDMPPTTDRDTMHEGEIAGLPCNLIDLPGLDGSAAATEATLREADRCDILLWVTAANRPGRELDRATIAKMKAQFAKAPSRRVPPFIGVATFCDKLAGPDWPYPEHNIPQEVQTRIGAAVTAIAQETGMDAPVPVALGDHPWNVSAVRQQISARLPEAIGVQRNRTRLMRGEKSFGREALDTVQGVTKSLRSLSRHAAARYRRSDKE</sequence>
<evidence type="ECO:0000259" key="2">
    <source>
        <dbReference type="Pfam" id="PF01926"/>
    </source>
</evidence>
<accession>A0A1N7NY90</accession>
<dbReference type="GO" id="GO:0002098">
    <property type="term" value="P:tRNA wobble uridine modification"/>
    <property type="evidence" value="ECO:0007669"/>
    <property type="project" value="TreeGrafter"/>
</dbReference>
<protein>
    <recommendedName>
        <fullName evidence="2">G domain-containing protein</fullName>
    </recommendedName>
</protein>
<dbReference type="PANTHER" id="PTHR42714">
    <property type="entry name" value="TRNA MODIFICATION GTPASE GTPBP3"/>
    <property type="match status" value="1"/>
</dbReference>
<reference evidence="4" key="1">
    <citation type="submission" date="2017-01" db="EMBL/GenBank/DDBJ databases">
        <authorList>
            <person name="Varghese N."/>
            <person name="Submissions S."/>
        </authorList>
    </citation>
    <scope>NUCLEOTIDE SEQUENCE [LARGE SCALE GENOMIC DNA]</scope>
    <source>
        <strain evidence="4">DSM 29430</strain>
    </source>
</reference>
<evidence type="ECO:0000256" key="1">
    <source>
        <dbReference type="SAM" id="Phobius"/>
    </source>
</evidence>
<name>A0A1N7NY90_9RHOB</name>
<dbReference type="Gene3D" id="3.40.50.300">
    <property type="entry name" value="P-loop containing nucleotide triphosphate hydrolases"/>
    <property type="match status" value="1"/>
</dbReference>
<dbReference type="AlphaFoldDB" id="A0A1N7NY90"/>
<dbReference type="OrthoDB" id="238366at2"/>
<feature type="transmembrane region" description="Helical" evidence="1">
    <location>
        <begin position="15"/>
        <end position="36"/>
    </location>
</feature>
<gene>
    <name evidence="3" type="ORF">SAMN05421759_11120</name>
</gene>
<evidence type="ECO:0000313" key="4">
    <source>
        <dbReference type="Proteomes" id="UP000186684"/>
    </source>
</evidence>
<dbReference type="Proteomes" id="UP000186684">
    <property type="component" value="Unassembled WGS sequence"/>
</dbReference>
<keyword evidence="4" id="KW-1185">Reference proteome</keyword>
<dbReference type="PROSITE" id="PS51257">
    <property type="entry name" value="PROKAR_LIPOPROTEIN"/>
    <property type="match status" value="1"/>
</dbReference>
<dbReference type="InterPro" id="IPR027417">
    <property type="entry name" value="P-loop_NTPase"/>
</dbReference>
<dbReference type="InterPro" id="IPR006073">
    <property type="entry name" value="GTP-bd"/>
</dbReference>
<dbReference type="SUPFAM" id="SSF52540">
    <property type="entry name" value="P-loop containing nucleoside triphosphate hydrolases"/>
    <property type="match status" value="1"/>
</dbReference>
<dbReference type="RefSeq" id="WP_076449296.1">
    <property type="nucleotide sequence ID" value="NZ_FTOQ01000011.1"/>
</dbReference>
<proteinExistence type="predicted"/>
<dbReference type="Pfam" id="PF01926">
    <property type="entry name" value="MMR_HSR1"/>
    <property type="match status" value="1"/>
</dbReference>
<feature type="domain" description="G" evidence="2">
    <location>
        <begin position="286"/>
        <end position="376"/>
    </location>
</feature>
<organism evidence="3 4">
    <name type="scientific">Roseivivax lentus</name>
    <dbReference type="NCBI Taxonomy" id="633194"/>
    <lineage>
        <taxon>Bacteria</taxon>
        <taxon>Pseudomonadati</taxon>
        <taxon>Pseudomonadota</taxon>
        <taxon>Alphaproteobacteria</taxon>
        <taxon>Rhodobacterales</taxon>
        <taxon>Roseobacteraceae</taxon>
        <taxon>Roseivivax</taxon>
    </lineage>
</organism>
<dbReference type="PANTHER" id="PTHR42714:SF2">
    <property type="entry name" value="TRNA MODIFICATION GTPASE GTPBP3, MITOCHONDRIAL"/>
    <property type="match status" value="1"/>
</dbReference>